<dbReference type="InterPro" id="IPR007410">
    <property type="entry name" value="LpqE-like"/>
</dbReference>
<sequence length="184" mass="19565">MTTIPSLRSAIARGLSRRAVLNAVAATALALGAAGAAQAHDFRLGQLIIDHPYAPPSLAGTTNGAAYLKGIRNQGDAPDRLVSASTPVAERVELHEMTHEGDIMRMRAVAGIDLPAGQEVQLRQGQRYHLMLLGLRQPLKAGDRFDLTLKFEKAGETTVKVYVQPPKAAGASGGEGGHEHMHQH</sequence>
<dbReference type="AlphaFoldDB" id="A0A1I2GR23"/>
<reference evidence="3" key="1">
    <citation type="submission" date="2016-10" db="EMBL/GenBank/DDBJ databases">
        <authorList>
            <person name="Varghese N."/>
            <person name="Submissions S."/>
        </authorList>
    </citation>
    <scope>NUCLEOTIDE SEQUENCE [LARGE SCALE GENOMIC DNA]</scope>
    <source>
        <strain evidence="3">DSM 27981</strain>
    </source>
</reference>
<dbReference type="InterPro" id="IPR058248">
    <property type="entry name" value="Lxx211020-like"/>
</dbReference>
<feature type="chain" id="PRO_5011641197" description="Copper(I)-binding protein" evidence="1">
    <location>
        <begin position="40"/>
        <end position="184"/>
    </location>
</feature>
<dbReference type="InterPro" id="IPR006311">
    <property type="entry name" value="TAT_signal"/>
</dbReference>
<gene>
    <name evidence="2" type="ORF">SAMN04489711_11622</name>
</gene>
<organism evidence="2 3">
    <name type="scientific">Paracidovorax wautersii</name>
    <dbReference type="NCBI Taxonomy" id="1177982"/>
    <lineage>
        <taxon>Bacteria</taxon>
        <taxon>Pseudomonadati</taxon>
        <taxon>Pseudomonadota</taxon>
        <taxon>Betaproteobacteria</taxon>
        <taxon>Burkholderiales</taxon>
        <taxon>Comamonadaceae</taxon>
        <taxon>Paracidovorax</taxon>
    </lineage>
</organism>
<feature type="signal peptide" evidence="1">
    <location>
        <begin position="1"/>
        <end position="39"/>
    </location>
</feature>
<evidence type="ECO:0008006" key="4">
    <source>
        <dbReference type="Google" id="ProtNLM"/>
    </source>
</evidence>
<dbReference type="SUPFAM" id="SSF110087">
    <property type="entry name" value="DR1885-like metal-binding protein"/>
    <property type="match status" value="1"/>
</dbReference>
<dbReference type="EMBL" id="FONX01000016">
    <property type="protein sequence ID" value="SFF19297.1"/>
    <property type="molecule type" value="Genomic_DNA"/>
</dbReference>
<dbReference type="STRING" id="1177982.SAMN04489711_11622"/>
<dbReference type="PANTHER" id="PTHR36302">
    <property type="entry name" value="BLR7088 PROTEIN"/>
    <property type="match status" value="1"/>
</dbReference>
<evidence type="ECO:0000313" key="2">
    <source>
        <dbReference type="EMBL" id="SFF19297.1"/>
    </source>
</evidence>
<dbReference type="OrthoDB" id="9796962at2"/>
<evidence type="ECO:0000313" key="3">
    <source>
        <dbReference type="Proteomes" id="UP000199119"/>
    </source>
</evidence>
<evidence type="ECO:0000256" key="1">
    <source>
        <dbReference type="SAM" id="SignalP"/>
    </source>
</evidence>
<dbReference type="PANTHER" id="PTHR36302:SF1">
    <property type="entry name" value="COPPER CHAPERONE PCU(A)C"/>
    <property type="match status" value="1"/>
</dbReference>
<keyword evidence="3" id="KW-1185">Reference proteome</keyword>
<dbReference type="Proteomes" id="UP000199119">
    <property type="component" value="Unassembled WGS sequence"/>
</dbReference>
<keyword evidence="1" id="KW-0732">Signal</keyword>
<dbReference type="RefSeq" id="WP_092941015.1">
    <property type="nucleotide sequence ID" value="NZ_FONX01000016.1"/>
</dbReference>
<dbReference type="InterPro" id="IPR036182">
    <property type="entry name" value="PCuAC_sf"/>
</dbReference>
<name>A0A1I2GR23_9BURK</name>
<proteinExistence type="predicted"/>
<protein>
    <recommendedName>
        <fullName evidence="4">Copper(I)-binding protein</fullName>
    </recommendedName>
</protein>
<dbReference type="Gene3D" id="2.60.40.1890">
    <property type="entry name" value="PCu(A)C copper chaperone"/>
    <property type="match status" value="1"/>
</dbReference>
<dbReference type="PROSITE" id="PS51318">
    <property type="entry name" value="TAT"/>
    <property type="match status" value="1"/>
</dbReference>
<accession>A0A1I2GR23</accession>
<dbReference type="Pfam" id="PF04314">
    <property type="entry name" value="PCuAC"/>
    <property type="match status" value="1"/>
</dbReference>